<dbReference type="AlphaFoldDB" id="A0ABD1RWI9"/>
<evidence type="ECO:0000313" key="3">
    <source>
        <dbReference type="EMBL" id="KAL2492806.1"/>
    </source>
</evidence>
<reference evidence="4" key="1">
    <citation type="submission" date="2024-07" db="EMBL/GenBank/DDBJ databases">
        <title>Two chromosome-level genome assemblies of Korean endemic species Abeliophyllum distichum and Forsythia ovata (Oleaceae).</title>
        <authorList>
            <person name="Jang H."/>
        </authorList>
    </citation>
    <scope>NUCLEOTIDE SEQUENCE [LARGE SCALE GENOMIC DNA]</scope>
</reference>
<feature type="region of interest" description="Disordered" evidence="2">
    <location>
        <begin position="244"/>
        <end position="265"/>
    </location>
</feature>
<feature type="compositionally biased region" description="Polar residues" evidence="2">
    <location>
        <begin position="244"/>
        <end position="261"/>
    </location>
</feature>
<sequence length="373" mass="41052">MNTKPQGDRNAKTEREISRYKRQSPQNLQRPTPMANANPQYLSQRLKNLLRHCLNNLSLLQPTFTRTADIAATSIHNPNPYPGLGPGLPNNVKNDSNRNPGSEPELCQLNLDRGQILDRRKDLKRGEWEKEEEEEGEIRDEKLLEGEDCLGKLIKESCALVEEKNGNHVQNENKTKAPNKENDVIAKEKRKKEVKEKLEILNEKKHSLVQVLKQILNAEEELKRQSSMQGMAGRQFPSLLVDTTNDSGSMTRLNTPRTASDGNLGGDMDVGEADDAWNHNVRSCNVLRLSSTSPSSDSQLRKPACNAVPHASRAALGAVGSPSRFAPTGQQGHSSNLPSVSVSGTNYIASSPSPAASGGTSVFRDGRLPSPWN</sequence>
<evidence type="ECO:0000313" key="4">
    <source>
        <dbReference type="Proteomes" id="UP001604336"/>
    </source>
</evidence>
<protein>
    <submittedName>
        <fullName evidence="3">Uncharacterized protein</fullName>
    </submittedName>
</protein>
<dbReference type="EMBL" id="JBFOLK010000008">
    <property type="protein sequence ID" value="KAL2492806.1"/>
    <property type="molecule type" value="Genomic_DNA"/>
</dbReference>
<keyword evidence="4" id="KW-1185">Reference proteome</keyword>
<feature type="coiled-coil region" evidence="1">
    <location>
        <begin position="184"/>
        <end position="228"/>
    </location>
</feature>
<dbReference type="Proteomes" id="UP001604336">
    <property type="component" value="Unassembled WGS sequence"/>
</dbReference>
<feature type="compositionally biased region" description="Polar residues" evidence="2">
    <location>
        <begin position="328"/>
        <end position="348"/>
    </location>
</feature>
<accession>A0ABD1RWI9</accession>
<comment type="caution">
    <text evidence="3">The sequence shown here is derived from an EMBL/GenBank/DDBJ whole genome shotgun (WGS) entry which is preliminary data.</text>
</comment>
<name>A0ABD1RWI9_9LAMI</name>
<proteinExistence type="predicted"/>
<feature type="region of interest" description="Disordered" evidence="2">
    <location>
        <begin position="319"/>
        <end position="373"/>
    </location>
</feature>
<organism evidence="3 4">
    <name type="scientific">Abeliophyllum distichum</name>
    <dbReference type="NCBI Taxonomy" id="126358"/>
    <lineage>
        <taxon>Eukaryota</taxon>
        <taxon>Viridiplantae</taxon>
        <taxon>Streptophyta</taxon>
        <taxon>Embryophyta</taxon>
        <taxon>Tracheophyta</taxon>
        <taxon>Spermatophyta</taxon>
        <taxon>Magnoliopsida</taxon>
        <taxon>eudicotyledons</taxon>
        <taxon>Gunneridae</taxon>
        <taxon>Pentapetalae</taxon>
        <taxon>asterids</taxon>
        <taxon>lamiids</taxon>
        <taxon>Lamiales</taxon>
        <taxon>Oleaceae</taxon>
        <taxon>Forsythieae</taxon>
        <taxon>Abeliophyllum</taxon>
    </lineage>
</organism>
<feature type="compositionally biased region" description="Polar residues" evidence="2">
    <location>
        <begin position="23"/>
        <end position="37"/>
    </location>
</feature>
<evidence type="ECO:0000256" key="2">
    <source>
        <dbReference type="SAM" id="MobiDB-lite"/>
    </source>
</evidence>
<feature type="region of interest" description="Disordered" evidence="2">
    <location>
        <begin position="1"/>
        <end position="37"/>
    </location>
</feature>
<dbReference type="PANTHER" id="PTHR36764:SF1">
    <property type="entry name" value="TRNA (ILE)-LYSIDINE SYNTHASE"/>
    <property type="match status" value="1"/>
</dbReference>
<dbReference type="PANTHER" id="PTHR36764">
    <property type="entry name" value="TRNA (ILE)-LYSIDINE SYNTHASE"/>
    <property type="match status" value="1"/>
</dbReference>
<keyword evidence="1" id="KW-0175">Coiled coil</keyword>
<feature type="region of interest" description="Disordered" evidence="2">
    <location>
        <begin position="81"/>
        <end position="106"/>
    </location>
</feature>
<evidence type="ECO:0000256" key="1">
    <source>
        <dbReference type="SAM" id="Coils"/>
    </source>
</evidence>
<feature type="compositionally biased region" description="Basic and acidic residues" evidence="2">
    <location>
        <begin position="1"/>
        <end position="19"/>
    </location>
</feature>
<gene>
    <name evidence="3" type="ORF">Adt_28434</name>
</gene>